<comment type="function">
    <text evidence="10">Catalytic subunit of the mRNA-capping methyltransferase RNMT:RAMAC complex that methylates the N7 position of the added guanosine to the 5'-cap structure of mRNAs. Binds RNA containing 5'-terminal GpppC.</text>
</comment>
<name>A0A8C8U6K7_PERMB</name>
<dbReference type="FunFam" id="3.40.50.150:FF:000093">
    <property type="entry name" value="mRNA cap guanine-N7 methyltransferase"/>
    <property type="match status" value="1"/>
</dbReference>
<dbReference type="GO" id="GO:0001650">
    <property type="term" value="C:fibrillar center"/>
    <property type="evidence" value="ECO:0007669"/>
    <property type="project" value="Ensembl"/>
</dbReference>
<dbReference type="Gene3D" id="3.40.50.150">
    <property type="entry name" value="Vaccinia Virus protein VP39"/>
    <property type="match status" value="1"/>
</dbReference>
<dbReference type="PANTHER" id="PTHR12189:SF2">
    <property type="entry name" value="MRNA CAP GUANINE-N7 METHYLTRANSFERASE"/>
    <property type="match status" value="1"/>
</dbReference>
<feature type="transmembrane region" description="Helical" evidence="15">
    <location>
        <begin position="487"/>
        <end position="507"/>
    </location>
</feature>
<dbReference type="GeneTree" id="ENSGT00390000002368"/>
<evidence type="ECO:0000256" key="1">
    <source>
        <dbReference type="ARBA" id="ARBA00004123"/>
    </source>
</evidence>
<dbReference type="GO" id="GO:0003723">
    <property type="term" value="F:RNA binding"/>
    <property type="evidence" value="ECO:0007669"/>
    <property type="project" value="UniProtKB-KW"/>
</dbReference>
<protein>
    <recommendedName>
        <fullName evidence="11">mRNA cap guanine-N(7) methyltransferase</fullName>
        <ecNumber evidence="11">2.1.1.56</ecNumber>
    </recommendedName>
    <alternativeName>
        <fullName evidence="11">mRNA (guanine-N(7))-methyltransferase</fullName>
    </alternativeName>
    <alternativeName>
        <fullName evidence="11">mRNA cap methyltransferase</fullName>
    </alternativeName>
</protein>
<keyword evidence="4 11" id="KW-0808">Transferase</keyword>
<evidence type="ECO:0000313" key="18">
    <source>
        <dbReference type="Proteomes" id="UP000694547"/>
    </source>
</evidence>
<evidence type="ECO:0000256" key="2">
    <source>
        <dbReference type="ARBA" id="ARBA00022603"/>
    </source>
</evidence>
<evidence type="ECO:0000256" key="14">
    <source>
        <dbReference type="SAM" id="MobiDB-lite"/>
    </source>
</evidence>
<feature type="domain" description="MRNA cap 0 methyltransferase" evidence="16">
    <location>
        <begin position="167"/>
        <end position="470"/>
    </location>
</feature>
<reference evidence="17" key="3">
    <citation type="submission" date="2025-09" db="UniProtKB">
        <authorList>
            <consortium name="Ensembl"/>
        </authorList>
    </citation>
    <scope>IDENTIFICATION</scope>
</reference>
<dbReference type="PROSITE" id="PS51562">
    <property type="entry name" value="RNA_CAP0_MT"/>
    <property type="match status" value="1"/>
</dbReference>
<keyword evidence="8 11" id="KW-0539">Nucleus</keyword>
<dbReference type="InterPro" id="IPR004971">
    <property type="entry name" value="mRNA_G-N7_MeTrfase_dom"/>
</dbReference>
<dbReference type="CDD" id="cd02440">
    <property type="entry name" value="AdoMet_MTases"/>
    <property type="match status" value="1"/>
</dbReference>
<evidence type="ECO:0000259" key="16">
    <source>
        <dbReference type="PROSITE" id="PS51562"/>
    </source>
</evidence>
<evidence type="ECO:0000256" key="15">
    <source>
        <dbReference type="SAM" id="Phobius"/>
    </source>
</evidence>
<feature type="region of interest" description="Disordered" evidence="14">
    <location>
        <begin position="95"/>
        <end position="146"/>
    </location>
</feature>
<evidence type="ECO:0000256" key="8">
    <source>
        <dbReference type="ARBA" id="ARBA00023242"/>
    </source>
</evidence>
<evidence type="ECO:0000256" key="4">
    <source>
        <dbReference type="ARBA" id="ARBA00022679"/>
    </source>
</evidence>
<feature type="binding site" evidence="12">
    <location>
        <position position="261"/>
    </location>
    <ligand>
        <name>S-adenosyl-L-methionine</name>
        <dbReference type="ChEBI" id="CHEBI:59789"/>
    </ligand>
</feature>
<feature type="site" description="mRNA cap binding" evidence="13">
    <location>
        <position position="214"/>
    </location>
</feature>
<keyword evidence="3 11" id="KW-0507">mRNA processing</keyword>
<feature type="compositionally biased region" description="Basic and acidic residues" evidence="14">
    <location>
        <begin position="1"/>
        <end position="22"/>
    </location>
</feature>
<accession>A0A8C8U6K7</accession>
<feature type="site" description="mRNA cap binding" evidence="13">
    <location>
        <position position="288"/>
    </location>
</feature>
<evidence type="ECO:0000256" key="7">
    <source>
        <dbReference type="ARBA" id="ARBA00023042"/>
    </source>
</evidence>
<feature type="site" description="mRNA cap binding" evidence="13">
    <location>
        <position position="208"/>
    </location>
</feature>
<comment type="similarity">
    <text evidence="11">Belongs to the class I-like SAM-binding methyltransferase superfamily. mRNA cap 0 methyltransferase family.</text>
</comment>
<dbReference type="InterPro" id="IPR039753">
    <property type="entry name" value="RG7MT1"/>
</dbReference>
<evidence type="ECO:0000256" key="11">
    <source>
        <dbReference type="PIRNR" id="PIRNR028762"/>
    </source>
</evidence>
<feature type="compositionally biased region" description="Basic and acidic residues" evidence="14">
    <location>
        <begin position="107"/>
        <end position="117"/>
    </location>
</feature>
<keyword evidence="2 11" id="KW-0489">Methyltransferase</keyword>
<feature type="site" description="mRNA cap binding" evidence="13">
    <location>
        <position position="239"/>
    </location>
</feature>
<keyword evidence="18" id="KW-1185">Reference proteome</keyword>
<feature type="binding site" evidence="12">
    <location>
        <position position="284"/>
    </location>
    <ligand>
        <name>S-adenosyl-L-methionine</name>
        <dbReference type="ChEBI" id="CHEBI:59789"/>
    </ligand>
</feature>
<keyword evidence="7 11" id="KW-0506">mRNA capping</keyword>
<feature type="binding site" evidence="12">
    <location>
        <position position="205"/>
    </location>
    <ligand>
        <name>S-adenosyl-L-methionine</name>
        <dbReference type="ChEBI" id="CHEBI:59789"/>
    </ligand>
</feature>
<feature type="binding site" evidence="12">
    <location>
        <position position="227"/>
    </location>
    <ligand>
        <name>S-adenosyl-L-methionine</name>
        <dbReference type="ChEBI" id="CHEBI:59789"/>
    </ligand>
</feature>
<dbReference type="SMR" id="A0A8C8U6K7"/>
<reference evidence="17" key="2">
    <citation type="submission" date="2025-08" db="UniProtKB">
        <authorList>
            <consortium name="Ensembl"/>
        </authorList>
    </citation>
    <scope>IDENTIFICATION</scope>
</reference>
<feature type="site" description="mRNA cap binding" evidence="13">
    <location>
        <position position="370"/>
    </location>
</feature>
<evidence type="ECO:0000256" key="3">
    <source>
        <dbReference type="ARBA" id="ARBA00022664"/>
    </source>
</evidence>
<comment type="subcellular location">
    <subcellularLocation>
        <location evidence="1 11">Nucleus</location>
    </subcellularLocation>
</comment>
<reference evidence="17 18" key="1">
    <citation type="submission" date="2018-10" db="EMBL/GenBank/DDBJ databases">
        <title>Improved assembly of the deer mouse Peromyscus maniculatus genome.</title>
        <authorList>
            <person name="Lassance J.-M."/>
            <person name="Hoekstra H.E."/>
        </authorList>
    </citation>
    <scope>NUCLEOTIDE SEQUENCE [LARGE SCALE GENOMIC DNA]</scope>
</reference>
<feature type="binding site" evidence="12">
    <location>
        <position position="180"/>
    </location>
    <ligand>
        <name>S-adenosyl-L-methionine</name>
        <dbReference type="ChEBI" id="CHEBI:59789"/>
    </ligand>
</feature>
<feature type="site" description="mRNA cap binding" evidence="13">
    <location>
        <position position="462"/>
    </location>
</feature>
<keyword evidence="6 11" id="KW-0694">RNA-binding</keyword>
<evidence type="ECO:0000313" key="17">
    <source>
        <dbReference type="Ensembl" id="ENSPEMP00000026774.2"/>
    </source>
</evidence>
<sequence length="508" mass="58666">MESSAKADKHEKMSFDKAKVSIDSETASPPSVNESNAAPEPRLSEKTPTCQQADKPRARKEFEDDHAEENSSYVEDSPAKKRKLDVEIILEEECTGDNGSASKKRKLEGGDVSKDEPSSGEVTQRKRKLQSEDAPEKRKKLEEGHSSAVAAHYNELQEVGLEKRSQSRIFYLRNFNNWIKSILIGEFLEKVRQRKNRDLTVLDLGCGKGGDLLKWRKGRISRLVCADIADVSMKQCQQRYEDMRCRRDNEYIFNAEFITADCSKELLVKKFLDSEMRFDICSCQFACHYAFESLEQADMMLRNACERLNPGGYFIGTTPNSFELIRRLEASETESFGNEIYTVKFQKKGSYPLFGCKYDFNLEGVVDVPEFLVYFPLLTEMAKKYNMKIIYKKTFREFYEEKIKNNENKMLLKRMQALEPYPANESSKLVSEKVGDYAHAAEYMKNSQGTLSKSEWEATSEYIIQLTDNFSDSILRESLRLENVRVFLIYFVLMLIIKTPISHIFLYM</sequence>
<feature type="binding site" evidence="12">
    <location>
        <position position="289"/>
    </location>
    <ligand>
        <name>S-adenosyl-L-methionine</name>
        <dbReference type="ChEBI" id="CHEBI:59789"/>
    </ligand>
</feature>
<feature type="region of interest" description="Disordered" evidence="14">
    <location>
        <begin position="1"/>
        <end position="82"/>
    </location>
</feature>
<evidence type="ECO:0000256" key="6">
    <source>
        <dbReference type="ARBA" id="ARBA00022884"/>
    </source>
</evidence>
<dbReference type="AlphaFoldDB" id="A0A8C8U6K7"/>
<dbReference type="SUPFAM" id="SSF53335">
    <property type="entry name" value="S-adenosyl-L-methionine-dependent methyltransferases"/>
    <property type="match status" value="1"/>
</dbReference>
<dbReference type="GO" id="GO:0031533">
    <property type="term" value="C:mRNA capping enzyme complex"/>
    <property type="evidence" value="ECO:0007669"/>
    <property type="project" value="Ensembl"/>
</dbReference>
<keyword evidence="15" id="KW-1133">Transmembrane helix</keyword>
<dbReference type="GO" id="GO:0004482">
    <property type="term" value="F:mRNA 5'-cap (guanine-N7-)-methyltransferase activity"/>
    <property type="evidence" value="ECO:0007669"/>
    <property type="project" value="UniProtKB-EC"/>
</dbReference>
<feature type="binding site" evidence="13">
    <location>
        <begin position="176"/>
        <end position="177"/>
    </location>
    <ligand>
        <name>mRNA</name>
        <dbReference type="ChEBI" id="CHEBI:33699"/>
    </ligand>
</feature>
<dbReference type="GO" id="GO:1990830">
    <property type="term" value="P:cellular response to leukemia inhibitory factor"/>
    <property type="evidence" value="ECO:0007669"/>
    <property type="project" value="Ensembl"/>
</dbReference>
<dbReference type="InterPro" id="IPR016899">
    <property type="entry name" value="mRNA_G-N7_MeTrfase_euk"/>
</dbReference>
<proteinExistence type="inferred from homology"/>
<dbReference type="InterPro" id="IPR029063">
    <property type="entry name" value="SAM-dependent_MTases_sf"/>
</dbReference>
<dbReference type="PIRSF" id="PIRSF028762">
    <property type="entry name" value="ABD1"/>
    <property type="match status" value="1"/>
</dbReference>
<dbReference type="GO" id="GO:0160130">
    <property type="term" value="C:mRNA cap methyltransferase RNMT:RAMAC complex"/>
    <property type="evidence" value="ECO:0007669"/>
    <property type="project" value="Ensembl"/>
</dbReference>
<keyword evidence="15" id="KW-0812">Transmembrane</keyword>
<dbReference type="GO" id="GO:0043235">
    <property type="term" value="C:receptor complex"/>
    <property type="evidence" value="ECO:0007669"/>
    <property type="project" value="Ensembl"/>
</dbReference>
<evidence type="ECO:0000256" key="9">
    <source>
        <dbReference type="ARBA" id="ARBA00044712"/>
    </source>
</evidence>
<dbReference type="Proteomes" id="UP000694547">
    <property type="component" value="Chromosome 19"/>
</dbReference>
<feature type="compositionally biased region" description="Basic and acidic residues" evidence="14">
    <location>
        <begin position="54"/>
        <end position="63"/>
    </location>
</feature>
<evidence type="ECO:0000256" key="12">
    <source>
        <dbReference type="PIRSR" id="PIRSR028762-1"/>
    </source>
</evidence>
<evidence type="ECO:0000256" key="5">
    <source>
        <dbReference type="ARBA" id="ARBA00022691"/>
    </source>
</evidence>
<dbReference type="EC" id="2.1.1.56" evidence="11"/>
<evidence type="ECO:0000256" key="13">
    <source>
        <dbReference type="PIRSR" id="PIRSR028762-2"/>
    </source>
</evidence>
<feature type="compositionally biased region" description="Polar residues" evidence="14">
    <location>
        <begin position="23"/>
        <end position="36"/>
    </location>
</feature>
<keyword evidence="5 11" id="KW-0949">S-adenosyl-L-methionine</keyword>
<evidence type="ECO:0000256" key="10">
    <source>
        <dbReference type="ARBA" id="ARBA00045434"/>
    </source>
</evidence>
<dbReference type="Pfam" id="PF03291">
    <property type="entry name" value="mRNA_G-N7_MeTrfase"/>
    <property type="match status" value="1"/>
</dbReference>
<comment type="catalytic activity">
    <reaction evidence="9">
        <text>a 5'-end (5'-triphosphoguanosine)-ribonucleoside in mRNA + S-adenosyl-L-methionine = a 5'-end (N(7)-methyl 5'-triphosphoguanosine)-ribonucleoside in mRNA + S-adenosyl-L-homocysteine</text>
        <dbReference type="Rhea" id="RHEA:67008"/>
        <dbReference type="Rhea" id="RHEA-COMP:17166"/>
        <dbReference type="Rhea" id="RHEA-COMP:17167"/>
        <dbReference type="ChEBI" id="CHEBI:57856"/>
        <dbReference type="ChEBI" id="CHEBI:59789"/>
        <dbReference type="ChEBI" id="CHEBI:156461"/>
        <dbReference type="ChEBI" id="CHEBI:167617"/>
        <dbReference type="EC" id="2.1.1.56"/>
    </reaction>
</comment>
<keyword evidence="15" id="KW-0472">Membrane</keyword>
<organism evidence="17 18">
    <name type="scientific">Peromyscus maniculatus bairdii</name>
    <name type="common">Prairie deer mouse</name>
    <dbReference type="NCBI Taxonomy" id="230844"/>
    <lineage>
        <taxon>Eukaryota</taxon>
        <taxon>Metazoa</taxon>
        <taxon>Chordata</taxon>
        <taxon>Craniata</taxon>
        <taxon>Vertebrata</taxon>
        <taxon>Euteleostomi</taxon>
        <taxon>Mammalia</taxon>
        <taxon>Eutheria</taxon>
        <taxon>Euarchontoglires</taxon>
        <taxon>Glires</taxon>
        <taxon>Rodentia</taxon>
        <taxon>Myomorpha</taxon>
        <taxon>Muroidea</taxon>
        <taxon>Cricetidae</taxon>
        <taxon>Neotominae</taxon>
        <taxon>Peromyscus</taxon>
    </lineage>
</organism>
<dbReference type="PANTHER" id="PTHR12189">
    <property type="entry name" value="MRNA GUANINE-7- METHYLTRANSFERASE"/>
    <property type="match status" value="1"/>
</dbReference>
<dbReference type="Ensembl" id="ENSPEMT00000031176.2">
    <property type="protein sequence ID" value="ENSPEMP00000026774.2"/>
    <property type="gene ID" value="ENSPEMG00000022773.2"/>
</dbReference>
<dbReference type="GO" id="GO:0005654">
    <property type="term" value="C:nucleoplasm"/>
    <property type="evidence" value="ECO:0007669"/>
    <property type="project" value="Ensembl"/>
</dbReference>
<feature type="compositionally biased region" description="Basic and acidic residues" evidence="14">
    <location>
        <begin position="129"/>
        <end position="145"/>
    </location>
</feature>